<proteinExistence type="predicted"/>
<sequence>MFNFGRDNVKSNNNSQGASLLDGLRKAWLLIFLVMMAMFIRGGNLFGERANVTNLAEISDNTDEFMGKSVTINSEATGKVGSTAFTVSDQKFLAGQPLVVINASGKPFDLLPNQNTPIQVTGEVRNLVIPEIEQEYNLNIQDQNYTDYVNKPAIIARHLALAPQLTQINQNPEQYYGRQVVVTGKVGNININSPVILTLNQGQLFGEQDLVVLLKAPATIAINQGQSVSVVGEVRPFVVADIERDYNFTWDDNVRRQLQAEYGNRNVLIADTVYPY</sequence>
<dbReference type="EMBL" id="JACJSG010000002">
    <property type="protein sequence ID" value="MBD2499317.1"/>
    <property type="molecule type" value="Genomic_DNA"/>
</dbReference>
<name>A0ABR8CX70_9NOST</name>
<gene>
    <name evidence="1" type="ORF">H6G83_01580</name>
</gene>
<accession>A0ABR8CX70</accession>
<reference evidence="1 2" key="1">
    <citation type="journal article" date="2020" name="ISME J.">
        <title>Comparative genomics reveals insights into cyanobacterial evolution and habitat adaptation.</title>
        <authorList>
            <person name="Chen M.Y."/>
            <person name="Teng W.K."/>
            <person name="Zhao L."/>
            <person name="Hu C.X."/>
            <person name="Zhou Y.K."/>
            <person name="Han B.P."/>
            <person name="Song L.R."/>
            <person name="Shu W.S."/>
        </authorList>
    </citation>
    <scope>NUCLEOTIDE SEQUENCE [LARGE SCALE GENOMIC DNA]</scope>
    <source>
        <strain evidence="1 2">FACHB-119</strain>
    </source>
</reference>
<protein>
    <submittedName>
        <fullName evidence="1">Uncharacterized protein</fullName>
    </submittedName>
</protein>
<dbReference type="Proteomes" id="UP000661112">
    <property type="component" value="Unassembled WGS sequence"/>
</dbReference>
<keyword evidence="2" id="KW-1185">Reference proteome</keyword>
<evidence type="ECO:0000313" key="1">
    <source>
        <dbReference type="EMBL" id="MBD2499317.1"/>
    </source>
</evidence>
<organism evidence="1 2">
    <name type="scientific">Anabaena azotica FACHB-119</name>
    <dbReference type="NCBI Taxonomy" id="947527"/>
    <lineage>
        <taxon>Bacteria</taxon>
        <taxon>Bacillati</taxon>
        <taxon>Cyanobacteriota</taxon>
        <taxon>Cyanophyceae</taxon>
        <taxon>Nostocales</taxon>
        <taxon>Nostocaceae</taxon>
        <taxon>Anabaena</taxon>
        <taxon>Anabaena azotica</taxon>
    </lineage>
</organism>
<dbReference type="RefSeq" id="WP_190465966.1">
    <property type="nucleotide sequence ID" value="NZ_JACJSG010000002.1"/>
</dbReference>
<evidence type="ECO:0000313" key="2">
    <source>
        <dbReference type="Proteomes" id="UP000661112"/>
    </source>
</evidence>
<comment type="caution">
    <text evidence="1">The sequence shown here is derived from an EMBL/GenBank/DDBJ whole genome shotgun (WGS) entry which is preliminary data.</text>
</comment>